<name>A0A2G9S7B6_AQUCT</name>
<feature type="region of interest" description="Disordered" evidence="1">
    <location>
        <begin position="39"/>
        <end position="65"/>
    </location>
</feature>
<evidence type="ECO:0000313" key="3">
    <source>
        <dbReference type="EMBL" id="PIO35353.1"/>
    </source>
</evidence>
<dbReference type="CDD" id="cd12087">
    <property type="entry name" value="TM_EGFR-like"/>
    <property type="match status" value="1"/>
</dbReference>
<evidence type="ECO:0000256" key="1">
    <source>
        <dbReference type="SAM" id="MobiDB-lite"/>
    </source>
</evidence>
<feature type="compositionally biased region" description="Basic and acidic residues" evidence="1">
    <location>
        <begin position="43"/>
        <end position="52"/>
    </location>
</feature>
<protein>
    <submittedName>
        <fullName evidence="3">Uncharacterized protein</fullName>
    </submittedName>
</protein>
<dbReference type="EMBL" id="KV926823">
    <property type="protein sequence ID" value="PIO35353.1"/>
    <property type="molecule type" value="Genomic_DNA"/>
</dbReference>
<accession>A0A2G9S7B6</accession>
<reference evidence="4" key="1">
    <citation type="journal article" date="2017" name="Nat. Commun.">
        <title>The North American bullfrog draft genome provides insight into hormonal regulation of long noncoding RNA.</title>
        <authorList>
            <person name="Hammond S.A."/>
            <person name="Warren R.L."/>
            <person name="Vandervalk B.P."/>
            <person name="Kucuk E."/>
            <person name="Khan H."/>
            <person name="Gibb E.A."/>
            <person name="Pandoh P."/>
            <person name="Kirk H."/>
            <person name="Zhao Y."/>
            <person name="Jones M."/>
            <person name="Mungall A.J."/>
            <person name="Coope R."/>
            <person name="Pleasance S."/>
            <person name="Moore R.A."/>
            <person name="Holt R.A."/>
            <person name="Round J.M."/>
            <person name="Ohora S."/>
            <person name="Walle B.V."/>
            <person name="Veldhoen N."/>
            <person name="Helbing C.C."/>
            <person name="Birol I."/>
        </authorList>
    </citation>
    <scope>NUCLEOTIDE SEQUENCE [LARGE SCALE GENOMIC DNA]</scope>
</reference>
<dbReference type="AlphaFoldDB" id="A0A2G9S7B6"/>
<keyword evidence="2" id="KW-1133">Transmembrane helix</keyword>
<gene>
    <name evidence="3" type="ORF">AB205_0215050</name>
</gene>
<dbReference type="Proteomes" id="UP000228934">
    <property type="component" value="Unassembled WGS sequence"/>
</dbReference>
<keyword evidence="2" id="KW-0812">Transmembrane</keyword>
<keyword evidence="4" id="KW-1185">Reference proteome</keyword>
<proteinExistence type="predicted"/>
<feature type="transmembrane region" description="Helical" evidence="2">
    <location>
        <begin position="12"/>
        <end position="31"/>
    </location>
</feature>
<sequence length="65" mass="7588">PSLWQQEKTIGSIAGVLLFLTLLVICIVIWIKRRNQHSPVPQEELKQEHDYSADQEEMVEESRNL</sequence>
<keyword evidence="2" id="KW-0472">Membrane</keyword>
<organism evidence="3 4">
    <name type="scientific">Aquarana catesbeiana</name>
    <name type="common">American bullfrog</name>
    <name type="synonym">Rana catesbeiana</name>
    <dbReference type="NCBI Taxonomy" id="8400"/>
    <lineage>
        <taxon>Eukaryota</taxon>
        <taxon>Metazoa</taxon>
        <taxon>Chordata</taxon>
        <taxon>Craniata</taxon>
        <taxon>Vertebrata</taxon>
        <taxon>Euteleostomi</taxon>
        <taxon>Amphibia</taxon>
        <taxon>Batrachia</taxon>
        <taxon>Anura</taxon>
        <taxon>Neobatrachia</taxon>
        <taxon>Ranoidea</taxon>
        <taxon>Ranidae</taxon>
        <taxon>Aquarana</taxon>
    </lineage>
</organism>
<dbReference type="Gene3D" id="1.20.5.100">
    <property type="entry name" value="Cytochrome c1, transmembrane anchor, C-terminal"/>
    <property type="match status" value="1"/>
</dbReference>
<feature type="non-terminal residue" evidence="3">
    <location>
        <position position="1"/>
    </location>
</feature>
<evidence type="ECO:0000256" key="2">
    <source>
        <dbReference type="SAM" id="Phobius"/>
    </source>
</evidence>
<evidence type="ECO:0000313" key="4">
    <source>
        <dbReference type="Proteomes" id="UP000228934"/>
    </source>
</evidence>